<dbReference type="GO" id="GO:0005634">
    <property type="term" value="C:nucleus"/>
    <property type="evidence" value="ECO:0007669"/>
    <property type="project" value="UniProtKB-SubCell"/>
</dbReference>
<feature type="binding site" evidence="9">
    <location>
        <position position="43"/>
    </location>
    <ligand>
        <name>Zn(2+)</name>
        <dbReference type="ChEBI" id="CHEBI:29105"/>
        <label>2</label>
    </ligand>
</feature>
<gene>
    <name evidence="12" type="ORF">LOTGIDRAFT_122730</name>
</gene>
<feature type="binding site" evidence="9">
    <location>
        <position position="30"/>
    </location>
    <ligand>
        <name>Zn(2+)</name>
        <dbReference type="ChEBI" id="CHEBI:29105"/>
        <label>1</label>
    </ligand>
</feature>
<dbReference type="EMBL" id="KB202325">
    <property type="protein sequence ID" value="ESO90889.1"/>
    <property type="molecule type" value="Genomic_DNA"/>
</dbReference>
<keyword evidence="13" id="KW-1185">Reference proteome</keyword>
<comment type="subcellular location">
    <subcellularLocation>
        <location evidence="1">Nucleus</location>
    </subcellularLocation>
</comment>
<evidence type="ECO:0000256" key="5">
    <source>
        <dbReference type="ARBA" id="ARBA00022833"/>
    </source>
</evidence>
<evidence type="ECO:0000256" key="1">
    <source>
        <dbReference type="ARBA" id="ARBA00004123"/>
    </source>
</evidence>
<dbReference type="PROSITE" id="PS50016">
    <property type="entry name" value="ZF_PHD_2"/>
    <property type="match status" value="1"/>
</dbReference>
<evidence type="ECO:0000313" key="12">
    <source>
        <dbReference type="EMBL" id="ESO90889.1"/>
    </source>
</evidence>
<feature type="site" description="Histone H3K4me3 binding" evidence="8">
    <location>
        <position position="25"/>
    </location>
</feature>
<dbReference type="InterPro" id="IPR013083">
    <property type="entry name" value="Znf_RING/FYVE/PHD"/>
</dbReference>
<accession>V4BPV2</accession>
<organism evidence="12 13">
    <name type="scientific">Lottia gigantea</name>
    <name type="common">Giant owl limpet</name>
    <dbReference type="NCBI Taxonomy" id="225164"/>
    <lineage>
        <taxon>Eukaryota</taxon>
        <taxon>Metazoa</taxon>
        <taxon>Spiralia</taxon>
        <taxon>Lophotrochozoa</taxon>
        <taxon>Mollusca</taxon>
        <taxon>Gastropoda</taxon>
        <taxon>Patellogastropoda</taxon>
        <taxon>Lottioidea</taxon>
        <taxon>Lottiidae</taxon>
        <taxon>Lottia</taxon>
    </lineage>
</organism>
<dbReference type="GO" id="GO:0006325">
    <property type="term" value="P:chromatin organization"/>
    <property type="evidence" value="ECO:0007669"/>
    <property type="project" value="UniProtKB-KW"/>
</dbReference>
<protein>
    <recommendedName>
        <fullName evidence="11">PHD-type domain-containing protein</fullName>
    </recommendedName>
</protein>
<evidence type="ECO:0000256" key="9">
    <source>
        <dbReference type="PIRSR" id="PIRSR628651-51"/>
    </source>
</evidence>
<feature type="domain" description="PHD-type" evidence="11">
    <location>
        <begin position="1"/>
        <end position="49"/>
    </location>
</feature>
<evidence type="ECO:0000256" key="2">
    <source>
        <dbReference type="ARBA" id="ARBA00010210"/>
    </source>
</evidence>
<evidence type="ECO:0000256" key="7">
    <source>
        <dbReference type="ARBA" id="ARBA00023242"/>
    </source>
</evidence>
<dbReference type="InterPro" id="IPR001965">
    <property type="entry name" value="Znf_PHD"/>
</dbReference>
<evidence type="ECO:0000256" key="8">
    <source>
        <dbReference type="PIRSR" id="PIRSR628651-50"/>
    </source>
</evidence>
<dbReference type="GO" id="GO:0008270">
    <property type="term" value="F:zinc ion binding"/>
    <property type="evidence" value="ECO:0007669"/>
    <property type="project" value="UniProtKB-KW"/>
</dbReference>
<keyword evidence="5 9" id="KW-0862">Zinc</keyword>
<proteinExistence type="inferred from homology"/>
<dbReference type="InterPro" id="IPR028651">
    <property type="entry name" value="ING_fam"/>
</dbReference>
<dbReference type="InterPro" id="IPR019787">
    <property type="entry name" value="Znf_PHD-finger"/>
</dbReference>
<evidence type="ECO:0000259" key="11">
    <source>
        <dbReference type="PROSITE" id="PS50016"/>
    </source>
</evidence>
<dbReference type="CTD" id="20232147"/>
<feature type="binding site" evidence="9">
    <location>
        <position position="21"/>
    </location>
    <ligand>
        <name>Zn(2+)</name>
        <dbReference type="ChEBI" id="CHEBI:29105"/>
        <label>2</label>
    </ligand>
</feature>
<dbReference type="KEGG" id="lgi:LOTGIDRAFT_122730"/>
<evidence type="ECO:0000256" key="4">
    <source>
        <dbReference type="ARBA" id="ARBA00022771"/>
    </source>
</evidence>
<feature type="binding site" evidence="9">
    <location>
        <position position="4"/>
    </location>
    <ligand>
        <name>Zn(2+)</name>
        <dbReference type="ChEBI" id="CHEBI:29105"/>
        <label>1</label>
    </ligand>
</feature>
<feature type="site" description="Histone H3K4me3 binding" evidence="8">
    <location>
        <position position="17"/>
    </location>
</feature>
<dbReference type="InterPro" id="IPR059153">
    <property type="entry name" value="NSD_PHD-1st"/>
</dbReference>
<feature type="binding site" evidence="9">
    <location>
        <position position="16"/>
    </location>
    <ligand>
        <name>Zn(2+)</name>
        <dbReference type="ChEBI" id="CHEBI:29105"/>
        <label>2</label>
    </ligand>
</feature>
<keyword evidence="6" id="KW-0156">Chromatin regulator</keyword>
<dbReference type="AlphaFoldDB" id="V4BPV2"/>
<dbReference type="OrthoDB" id="6096421at2759"/>
<dbReference type="GeneID" id="20232147"/>
<dbReference type="HOGENOM" id="CLU_195566_1_0_1"/>
<evidence type="ECO:0000256" key="6">
    <source>
        <dbReference type="ARBA" id="ARBA00022853"/>
    </source>
</evidence>
<keyword evidence="3 9" id="KW-0479">Metal-binding</keyword>
<keyword evidence="4 10" id="KW-0863">Zinc-finger</keyword>
<reference evidence="12 13" key="1">
    <citation type="journal article" date="2013" name="Nature">
        <title>Insights into bilaterian evolution from three spiralian genomes.</title>
        <authorList>
            <person name="Simakov O."/>
            <person name="Marletaz F."/>
            <person name="Cho S.J."/>
            <person name="Edsinger-Gonzales E."/>
            <person name="Havlak P."/>
            <person name="Hellsten U."/>
            <person name="Kuo D.H."/>
            <person name="Larsson T."/>
            <person name="Lv J."/>
            <person name="Arendt D."/>
            <person name="Savage R."/>
            <person name="Osoegawa K."/>
            <person name="de Jong P."/>
            <person name="Grimwood J."/>
            <person name="Chapman J.A."/>
            <person name="Shapiro H."/>
            <person name="Aerts A."/>
            <person name="Otillar R.P."/>
            <person name="Terry A.Y."/>
            <person name="Boore J.L."/>
            <person name="Grigoriev I.V."/>
            <person name="Lindberg D.R."/>
            <person name="Seaver E.C."/>
            <person name="Weisblat D.A."/>
            <person name="Putnam N.H."/>
            <person name="Rokhsar D.S."/>
        </authorList>
    </citation>
    <scope>NUCLEOTIDE SEQUENCE [LARGE SCALE GENOMIC DNA]</scope>
</reference>
<dbReference type="SMART" id="SM00249">
    <property type="entry name" value="PHD"/>
    <property type="match status" value="1"/>
</dbReference>
<dbReference type="PANTHER" id="PTHR10333">
    <property type="entry name" value="INHIBITOR OF GROWTH PROTEIN"/>
    <property type="match status" value="1"/>
</dbReference>
<dbReference type="SUPFAM" id="SSF57903">
    <property type="entry name" value="FYVE/PHD zinc finger"/>
    <property type="match status" value="1"/>
</dbReference>
<feature type="site" description="Histone H3K4me3 binding" evidence="8">
    <location>
        <position position="1"/>
    </location>
</feature>
<keyword evidence="7" id="KW-0539">Nucleus</keyword>
<dbReference type="RefSeq" id="XP_009058539.1">
    <property type="nucleotide sequence ID" value="XM_009060291.1"/>
</dbReference>
<dbReference type="PANTHER" id="PTHR10333:SF42">
    <property type="entry name" value="INHIBITOR OF GROWTH PROTEIN 5"/>
    <property type="match status" value="1"/>
</dbReference>
<sequence>YCFCGNEESFDNMILCDSKKCRVKWYHLRCVGLINVPKGMWVCLKCRSKC</sequence>
<dbReference type="STRING" id="225164.V4BPV2"/>
<dbReference type="Gene3D" id="3.30.40.10">
    <property type="entry name" value="Zinc/RING finger domain, C3HC4 (zinc finger)"/>
    <property type="match status" value="1"/>
</dbReference>
<dbReference type="InterPro" id="IPR011011">
    <property type="entry name" value="Znf_FYVE_PHD"/>
</dbReference>
<feature type="non-terminal residue" evidence="12">
    <location>
        <position position="1"/>
    </location>
</feature>
<feature type="binding site" evidence="9">
    <location>
        <position position="2"/>
    </location>
    <ligand>
        <name>Zn(2+)</name>
        <dbReference type="ChEBI" id="CHEBI:29105"/>
        <label>1</label>
    </ligand>
</feature>
<feature type="binding site" evidence="9">
    <location>
        <position position="27"/>
    </location>
    <ligand>
        <name>Zn(2+)</name>
        <dbReference type="ChEBI" id="CHEBI:29105"/>
        <label>1</label>
    </ligand>
</feature>
<dbReference type="Proteomes" id="UP000030746">
    <property type="component" value="Unassembled WGS sequence"/>
</dbReference>
<dbReference type="Pfam" id="PF23011">
    <property type="entry name" value="PHD-1st_NSD"/>
    <property type="match status" value="1"/>
</dbReference>
<feature type="site" description="Histone H3K4me3 binding" evidence="8">
    <location>
        <position position="13"/>
    </location>
</feature>
<name>V4BPV2_LOTGI</name>
<dbReference type="InterPro" id="IPR019786">
    <property type="entry name" value="Zinc_finger_PHD-type_CS"/>
</dbReference>
<evidence type="ECO:0000256" key="10">
    <source>
        <dbReference type="PROSITE-ProRule" id="PRU00146"/>
    </source>
</evidence>
<evidence type="ECO:0000256" key="3">
    <source>
        <dbReference type="ARBA" id="ARBA00022723"/>
    </source>
</evidence>
<dbReference type="PROSITE" id="PS01359">
    <property type="entry name" value="ZF_PHD_1"/>
    <property type="match status" value="1"/>
</dbReference>
<feature type="binding site" evidence="9">
    <location>
        <position position="46"/>
    </location>
    <ligand>
        <name>Zn(2+)</name>
        <dbReference type="ChEBI" id="CHEBI:29105"/>
        <label>2</label>
    </ligand>
</feature>
<comment type="similarity">
    <text evidence="2">Belongs to the ING family.</text>
</comment>
<evidence type="ECO:0000313" key="13">
    <source>
        <dbReference type="Proteomes" id="UP000030746"/>
    </source>
</evidence>